<evidence type="ECO:0000256" key="1">
    <source>
        <dbReference type="ARBA" id="ARBA00004604"/>
    </source>
</evidence>
<feature type="compositionally biased region" description="Low complexity" evidence="12">
    <location>
        <begin position="145"/>
        <end position="163"/>
    </location>
</feature>
<keyword evidence="10" id="KW-0539">Nucleus</keyword>
<feature type="domain" description="RRN7-type" evidence="13">
    <location>
        <begin position="8"/>
        <end position="39"/>
    </location>
</feature>
<name>A0AAY4C067_9TELE</name>
<evidence type="ECO:0000259" key="14">
    <source>
        <dbReference type="Pfam" id="PF20644"/>
    </source>
</evidence>
<comment type="similarity">
    <text evidence="2">Belongs to the RRN7/TAF1B family.</text>
</comment>
<keyword evidence="8" id="KW-0238">DNA-binding</keyword>
<dbReference type="GO" id="GO:0001164">
    <property type="term" value="F:RNA polymerase I core promoter sequence-specific DNA binding"/>
    <property type="evidence" value="ECO:0007669"/>
    <property type="project" value="InterPro"/>
</dbReference>
<evidence type="ECO:0000256" key="9">
    <source>
        <dbReference type="ARBA" id="ARBA00023163"/>
    </source>
</evidence>
<dbReference type="GeneTree" id="ENSGT00440000033827"/>
<feature type="region of interest" description="Disordered" evidence="12">
    <location>
        <begin position="141"/>
        <end position="163"/>
    </location>
</feature>
<evidence type="ECO:0000256" key="5">
    <source>
        <dbReference type="ARBA" id="ARBA00022771"/>
    </source>
</evidence>
<evidence type="ECO:0000256" key="7">
    <source>
        <dbReference type="ARBA" id="ARBA00023015"/>
    </source>
</evidence>
<dbReference type="PANTHER" id="PTHR31576">
    <property type="entry name" value="TATA BOX-BINDING PROTEIN-ASSOCIATED FACTOR RNA POLYMERASE I SUBUNIT B"/>
    <property type="match status" value="1"/>
</dbReference>
<keyword evidence="5" id="KW-0863">Zinc-finger</keyword>
<evidence type="ECO:0000259" key="15">
    <source>
        <dbReference type="Pfam" id="PF20645"/>
    </source>
</evidence>
<dbReference type="GO" id="GO:0008270">
    <property type="term" value="F:zinc ion binding"/>
    <property type="evidence" value="ECO:0007669"/>
    <property type="project" value="UniProtKB-KW"/>
</dbReference>
<dbReference type="Ensembl" id="ENSDCDT00010032879.1">
    <property type="protein sequence ID" value="ENSDCDP00010026565.1"/>
    <property type="gene ID" value="ENSDCDG00010016825.1"/>
</dbReference>
<evidence type="ECO:0000256" key="11">
    <source>
        <dbReference type="ARBA" id="ARBA00032500"/>
    </source>
</evidence>
<dbReference type="InterPro" id="IPR033599">
    <property type="entry name" value="TAF1B/Rrn7"/>
</dbReference>
<evidence type="ECO:0000256" key="6">
    <source>
        <dbReference type="ARBA" id="ARBA00022833"/>
    </source>
</evidence>
<keyword evidence="6" id="KW-0862">Zinc</keyword>
<dbReference type="InterPro" id="IPR048538">
    <property type="entry name" value="Rrn7_cyclin_C"/>
</dbReference>
<dbReference type="GO" id="GO:0070860">
    <property type="term" value="C:RNA polymerase I core factor complex"/>
    <property type="evidence" value="ECO:0007669"/>
    <property type="project" value="InterPro"/>
</dbReference>
<evidence type="ECO:0000256" key="12">
    <source>
        <dbReference type="SAM" id="MobiDB-lite"/>
    </source>
</evidence>
<evidence type="ECO:0000256" key="2">
    <source>
        <dbReference type="ARBA" id="ARBA00006899"/>
    </source>
</evidence>
<evidence type="ECO:0000256" key="4">
    <source>
        <dbReference type="ARBA" id="ARBA00022723"/>
    </source>
</evidence>
<feature type="domain" description="Rrn7/TAF1B N-terminal cyclin" evidence="14">
    <location>
        <begin position="68"/>
        <end position="217"/>
    </location>
</feature>
<dbReference type="GO" id="GO:0042790">
    <property type="term" value="P:nucleolar large rRNA transcription by RNA polymerase I"/>
    <property type="evidence" value="ECO:0007669"/>
    <property type="project" value="TreeGrafter"/>
</dbReference>
<feature type="domain" description="Rrn7/TAF1B C-terminal cyclin" evidence="15">
    <location>
        <begin position="234"/>
        <end position="350"/>
    </location>
</feature>
<dbReference type="Pfam" id="PF11781">
    <property type="entry name" value="Zn_ribbon_RRN7"/>
    <property type="match status" value="1"/>
</dbReference>
<reference evidence="16" key="2">
    <citation type="submission" date="2025-08" db="UniProtKB">
        <authorList>
            <consortium name="Ensembl"/>
        </authorList>
    </citation>
    <scope>IDENTIFICATION</scope>
</reference>
<dbReference type="PANTHER" id="PTHR31576:SF2">
    <property type="entry name" value="TATA BOX-BINDING PROTEIN-ASSOCIATED FACTOR RNA POLYMERASE I SUBUNIT B"/>
    <property type="match status" value="1"/>
</dbReference>
<evidence type="ECO:0000256" key="10">
    <source>
        <dbReference type="ARBA" id="ARBA00023242"/>
    </source>
</evidence>
<comment type="subcellular location">
    <subcellularLocation>
        <location evidence="1">Nucleus</location>
        <location evidence="1">Nucleolus</location>
    </subcellularLocation>
</comment>
<evidence type="ECO:0000256" key="8">
    <source>
        <dbReference type="ARBA" id="ARBA00023125"/>
    </source>
</evidence>
<reference evidence="16 17" key="1">
    <citation type="submission" date="2020-06" db="EMBL/GenBank/DDBJ databases">
        <authorList>
            <consortium name="Wellcome Sanger Institute Data Sharing"/>
        </authorList>
    </citation>
    <scope>NUCLEOTIDE SEQUENCE [LARGE SCALE GENOMIC DNA]</scope>
</reference>
<dbReference type="Pfam" id="PF20644">
    <property type="entry name" value="Rrn7_cyclin_N"/>
    <property type="match status" value="1"/>
</dbReference>
<reference evidence="16" key="3">
    <citation type="submission" date="2025-09" db="UniProtKB">
        <authorList>
            <consortium name="Ensembl"/>
        </authorList>
    </citation>
    <scope>IDENTIFICATION</scope>
</reference>
<protein>
    <recommendedName>
        <fullName evidence="3">TATA box-binding protein-associated factor RNA polymerase I subunit B</fullName>
    </recommendedName>
    <alternativeName>
        <fullName evidence="11">TATA box-binding protein-associated factor 1B</fullName>
    </alternativeName>
</protein>
<dbReference type="Pfam" id="PF20645">
    <property type="entry name" value="Rrn7_cyclin_C"/>
    <property type="match status" value="1"/>
</dbReference>
<dbReference type="Proteomes" id="UP000694580">
    <property type="component" value="Chromosome 14"/>
</dbReference>
<keyword evidence="9" id="KW-0804">Transcription</keyword>
<keyword evidence="17" id="KW-1185">Reference proteome</keyword>
<sequence length="495" mass="57167">MDEELTDGYHEPCPQCLSVDWGVSDAGRFFCRFCHNVIEVRFLLSGLVPLFFFSSSELHRNWIVIEGFQFVLLHQAEALVSMGVCSQFKDDVLYNFWKRYLQATNQAYTRAPLCYGEVEAVSLLCWKVSDFTSESECPSELSFQSEPSLSGSVVSSGSMDGSSYSKRKSSDFMTMPRTLALCYLALLWVREGITLSDLLRFASEKHLPYINVHEYFPEEMTVFGRDCQYFKVESIPSYSHVHKDILKLARIMKLPAFPPVTPDCLLHPSLLSLRYLVELNLPDELHHWLCKVIKQANMAEQALLTFDYSKRPIGTSHFSYDLQACALIIVTMKLLFRLDDSKEWSQWKSSKPFILSERNKSVFLKRRHALPENCRDRPSRLSPPSQALYLPVGRREDSDGPSLHWPKRDCNLKKRRQTQLCANKKYWHPLLRPCKPNVLVCGDHFAEVEPTLPRMYVWLLDLFVLPAKVSSSLMHEEVLKVERKVFQGPSRARNK</sequence>
<dbReference type="InterPro" id="IPR048540">
    <property type="entry name" value="Rrn7_cyclin_N"/>
</dbReference>
<organism evidence="16 17">
    <name type="scientific">Denticeps clupeoides</name>
    <name type="common">denticle herring</name>
    <dbReference type="NCBI Taxonomy" id="299321"/>
    <lineage>
        <taxon>Eukaryota</taxon>
        <taxon>Metazoa</taxon>
        <taxon>Chordata</taxon>
        <taxon>Craniata</taxon>
        <taxon>Vertebrata</taxon>
        <taxon>Euteleostomi</taxon>
        <taxon>Actinopterygii</taxon>
        <taxon>Neopterygii</taxon>
        <taxon>Teleostei</taxon>
        <taxon>Clupei</taxon>
        <taxon>Clupeiformes</taxon>
        <taxon>Denticipitoidei</taxon>
        <taxon>Denticipitidae</taxon>
        <taxon>Denticeps</taxon>
    </lineage>
</organism>
<gene>
    <name evidence="16" type="primary">TAF1B</name>
</gene>
<dbReference type="GO" id="GO:0005668">
    <property type="term" value="C:RNA polymerase transcription factor SL1 complex"/>
    <property type="evidence" value="ECO:0007669"/>
    <property type="project" value="TreeGrafter"/>
</dbReference>
<accession>A0AAY4C067</accession>
<evidence type="ECO:0000259" key="13">
    <source>
        <dbReference type="Pfam" id="PF11781"/>
    </source>
</evidence>
<evidence type="ECO:0000313" key="16">
    <source>
        <dbReference type="Ensembl" id="ENSDCDP00010026565.1"/>
    </source>
</evidence>
<dbReference type="InterPro" id="IPR021752">
    <property type="entry name" value="TF_Rrn7_Zf"/>
</dbReference>
<evidence type="ECO:0000256" key="3">
    <source>
        <dbReference type="ARBA" id="ARBA00018994"/>
    </source>
</evidence>
<keyword evidence="7" id="KW-0805">Transcription regulation</keyword>
<dbReference type="AlphaFoldDB" id="A0AAY4C067"/>
<evidence type="ECO:0000313" key="17">
    <source>
        <dbReference type="Proteomes" id="UP000694580"/>
    </source>
</evidence>
<proteinExistence type="inferred from homology"/>
<keyword evidence="4" id="KW-0479">Metal-binding</keyword>